<name>A0A0R3WDE0_TAEAS</name>
<accession>A0A0R3WDE0</accession>
<keyword evidence="2" id="KW-1185">Reference proteome</keyword>
<protein>
    <submittedName>
        <fullName evidence="3">Pept_C1 domain-containing protein</fullName>
    </submittedName>
</protein>
<sequence length="117" mass="12752">MDLGAGLTVHVTGVYMRGASFNYHIARASGRCASGSTDLDVLKTYLHISRERIWDSRNKVMGFLCLGVVDLHNWALGTGAAWVQHVCASPGCNTDGTIEEMWDLPGLWEIACSFTCS</sequence>
<proteinExistence type="predicted"/>
<dbReference type="EMBL" id="UYRS01018888">
    <property type="protein sequence ID" value="VDK41011.1"/>
    <property type="molecule type" value="Genomic_DNA"/>
</dbReference>
<reference evidence="1 2" key="2">
    <citation type="submission" date="2018-11" db="EMBL/GenBank/DDBJ databases">
        <authorList>
            <consortium name="Pathogen Informatics"/>
        </authorList>
    </citation>
    <scope>NUCLEOTIDE SEQUENCE [LARGE SCALE GENOMIC DNA]</scope>
</reference>
<evidence type="ECO:0000313" key="2">
    <source>
        <dbReference type="Proteomes" id="UP000282613"/>
    </source>
</evidence>
<dbReference type="AlphaFoldDB" id="A0A0R3WDE0"/>
<gene>
    <name evidence="1" type="ORF">TASK_LOCUS8780</name>
</gene>
<evidence type="ECO:0000313" key="3">
    <source>
        <dbReference type="WBParaSite" id="TASK_0000877901-mRNA-1"/>
    </source>
</evidence>
<reference evidence="3" key="1">
    <citation type="submission" date="2017-02" db="UniProtKB">
        <authorList>
            <consortium name="WormBaseParasite"/>
        </authorList>
    </citation>
    <scope>IDENTIFICATION</scope>
</reference>
<organism evidence="3">
    <name type="scientific">Taenia asiatica</name>
    <name type="common">Asian tapeworm</name>
    <dbReference type="NCBI Taxonomy" id="60517"/>
    <lineage>
        <taxon>Eukaryota</taxon>
        <taxon>Metazoa</taxon>
        <taxon>Spiralia</taxon>
        <taxon>Lophotrochozoa</taxon>
        <taxon>Platyhelminthes</taxon>
        <taxon>Cestoda</taxon>
        <taxon>Eucestoda</taxon>
        <taxon>Cyclophyllidea</taxon>
        <taxon>Taeniidae</taxon>
        <taxon>Taenia</taxon>
    </lineage>
</organism>
<dbReference type="WBParaSite" id="TASK_0000877901-mRNA-1">
    <property type="protein sequence ID" value="TASK_0000877901-mRNA-1"/>
    <property type="gene ID" value="TASK_0000877901"/>
</dbReference>
<dbReference type="Proteomes" id="UP000282613">
    <property type="component" value="Unassembled WGS sequence"/>
</dbReference>
<evidence type="ECO:0000313" key="1">
    <source>
        <dbReference type="EMBL" id="VDK41011.1"/>
    </source>
</evidence>